<evidence type="ECO:0000313" key="16">
    <source>
        <dbReference type="Proteomes" id="UP000007364"/>
    </source>
</evidence>
<dbReference type="InterPro" id="IPR027379">
    <property type="entry name" value="CLS_N"/>
</dbReference>
<evidence type="ECO:0000259" key="14">
    <source>
        <dbReference type="PROSITE" id="PS50035"/>
    </source>
</evidence>
<dbReference type="NCBIfam" id="TIGR04265">
    <property type="entry name" value="bac_cardiolipin"/>
    <property type="match status" value="1"/>
</dbReference>
<dbReference type="InterPro" id="IPR025202">
    <property type="entry name" value="PLD-like_dom"/>
</dbReference>
<evidence type="ECO:0000256" key="1">
    <source>
        <dbReference type="ARBA" id="ARBA00004651"/>
    </source>
</evidence>
<proteinExistence type="inferred from homology"/>
<feature type="active site" evidence="12">
    <location>
        <position position="233"/>
    </location>
</feature>
<evidence type="ECO:0000256" key="9">
    <source>
        <dbReference type="ARBA" id="ARBA00023136"/>
    </source>
</evidence>
<evidence type="ECO:0000256" key="12">
    <source>
        <dbReference type="HAMAP-Rule" id="MF_01916"/>
    </source>
</evidence>
<evidence type="ECO:0000313" key="15">
    <source>
        <dbReference type="EMBL" id="EKF56375.1"/>
    </source>
</evidence>
<dbReference type="PROSITE" id="PS50035">
    <property type="entry name" value="PLD"/>
    <property type="match status" value="2"/>
</dbReference>
<dbReference type="GO" id="GO:0032049">
    <property type="term" value="P:cardiolipin biosynthetic process"/>
    <property type="evidence" value="ECO:0007669"/>
    <property type="project" value="UniProtKB-UniRule"/>
</dbReference>
<dbReference type="Pfam" id="PF13091">
    <property type="entry name" value="PLDc_2"/>
    <property type="match status" value="2"/>
</dbReference>
<sequence>MWNFVKDHIWEILIVANYVLAILAIILILLKNINPTKTLSYIIVLAVFPGLGLIVYYFFGQDYRKFRMFKKRALLNQVNVQNWTDKLKILEDKAFDLSSKILEGNTKIIKLIDEQRYAPVTLYNQAEILVNGEAKFKRLIEDIQAAKSSIHMEYYIIRDDQIGSELIELLCQKSKQGVEVKISYDPVGSSLRNSSLSKLKKARVEIFPFMPIYFPRFASKINYRNHRKIVVIDGVIGYVGGINIGDEYINAPDREYWRDTHLRIHGQATGMLQLYFLLGWNFVSEQSIEVKQRWFPKSEVKNELPIQIISSGPDMKWASIMEAMFAAINSAKRYVYLTTPYFIPNEEITLAMITAAKSGVDVRLLIPKNCDSKIAKYATYASLTGLLRAGVEVYFYEKGNIHAKTIVADDVFSTIGTANMDNRSFHLNFEVNAMVYDNDTAIEMRELFLKDLESSSIIDLGRWENRGTVQRLLESVCRLWAPLL</sequence>
<comment type="similarity">
    <text evidence="12">Belongs to the phospholipase D family. Cardiolipin synthase subfamily.</text>
</comment>
<evidence type="ECO:0000256" key="3">
    <source>
        <dbReference type="ARBA" id="ARBA00022516"/>
    </source>
</evidence>
<evidence type="ECO:0000256" key="13">
    <source>
        <dbReference type="NCBIfam" id="TIGR04265"/>
    </source>
</evidence>
<feature type="active site" evidence="12">
    <location>
        <position position="409"/>
    </location>
</feature>
<accession>K2PUP3</accession>
<keyword evidence="3 12" id="KW-0444">Lipid biosynthesis</keyword>
<keyword evidence="2 12" id="KW-1003">Cell membrane</keyword>
<name>K2PUP3_9FLAO</name>
<evidence type="ECO:0000256" key="6">
    <source>
        <dbReference type="ARBA" id="ARBA00022737"/>
    </source>
</evidence>
<feature type="transmembrane region" description="Helical" evidence="12">
    <location>
        <begin position="39"/>
        <end position="59"/>
    </location>
</feature>
<dbReference type="PANTHER" id="PTHR21248">
    <property type="entry name" value="CARDIOLIPIN SYNTHASE"/>
    <property type="match status" value="1"/>
</dbReference>
<dbReference type="Proteomes" id="UP000007364">
    <property type="component" value="Unassembled WGS sequence"/>
</dbReference>
<keyword evidence="7 12" id="KW-1133">Transmembrane helix</keyword>
<dbReference type="EMBL" id="AMSG01000002">
    <property type="protein sequence ID" value="EKF56375.1"/>
    <property type="molecule type" value="Genomic_DNA"/>
</dbReference>
<evidence type="ECO:0000256" key="7">
    <source>
        <dbReference type="ARBA" id="ARBA00022989"/>
    </source>
</evidence>
<dbReference type="RefSeq" id="WP_008990394.1">
    <property type="nucleotide sequence ID" value="NZ_AMSG01000002.1"/>
</dbReference>
<comment type="caution">
    <text evidence="15">The sequence shown here is derived from an EMBL/GenBank/DDBJ whole genome shotgun (WGS) entry which is preliminary data.</text>
</comment>
<comment type="catalytic activity">
    <reaction evidence="12">
        <text>2 a 1,2-diacyl-sn-glycero-3-phospho-(1'-sn-glycerol) = a cardiolipin + glycerol</text>
        <dbReference type="Rhea" id="RHEA:31451"/>
        <dbReference type="ChEBI" id="CHEBI:17754"/>
        <dbReference type="ChEBI" id="CHEBI:62237"/>
        <dbReference type="ChEBI" id="CHEBI:64716"/>
    </reaction>
</comment>
<protein>
    <recommendedName>
        <fullName evidence="12 13">Cardiolipin synthase</fullName>
        <shortName evidence="12">CL synthase</shortName>
        <ecNumber evidence="12 13">2.7.8.-</ecNumber>
    </recommendedName>
</protein>
<dbReference type="OrthoDB" id="9762009at2"/>
<dbReference type="PANTHER" id="PTHR21248:SF22">
    <property type="entry name" value="PHOSPHOLIPASE D"/>
    <property type="match status" value="1"/>
</dbReference>
<comment type="function">
    <text evidence="12">Catalyzes the reversible phosphatidyl group transfer from one phosphatidylglycerol molecule to another to form cardiolipin (CL) (diphosphatidylglycerol) and glycerol.</text>
</comment>
<dbReference type="InterPro" id="IPR022924">
    <property type="entry name" value="Cardiolipin_synthase"/>
</dbReference>
<dbReference type="InterPro" id="IPR001736">
    <property type="entry name" value="PLipase_D/transphosphatidylase"/>
</dbReference>
<dbReference type="CDD" id="cd09112">
    <property type="entry name" value="PLDc_CLS_2"/>
    <property type="match status" value="1"/>
</dbReference>
<dbReference type="EC" id="2.7.8.-" evidence="12 13"/>
<dbReference type="InterPro" id="IPR030874">
    <property type="entry name" value="Cardiolipin_synth_Firmi"/>
</dbReference>
<feature type="active site" evidence="12">
    <location>
        <position position="226"/>
    </location>
</feature>
<dbReference type="Gene3D" id="3.30.870.10">
    <property type="entry name" value="Endonuclease Chain A"/>
    <property type="match status" value="2"/>
</dbReference>
<feature type="active site" evidence="12">
    <location>
        <position position="404"/>
    </location>
</feature>
<dbReference type="Pfam" id="PF13396">
    <property type="entry name" value="PLDc_N"/>
    <property type="match status" value="1"/>
</dbReference>
<keyword evidence="9 12" id="KW-0472">Membrane</keyword>
<feature type="domain" description="PLD phosphodiesterase" evidence="14">
    <location>
        <begin position="221"/>
        <end position="248"/>
    </location>
</feature>
<keyword evidence="6" id="KW-0677">Repeat</keyword>
<keyword evidence="11 12" id="KW-1208">Phospholipid metabolism</keyword>
<keyword evidence="10 12" id="KW-0594">Phospholipid biosynthesis</keyword>
<feature type="transmembrane region" description="Helical" evidence="12">
    <location>
        <begin position="12"/>
        <end position="33"/>
    </location>
</feature>
<feature type="active site" evidence="12">
    <location>
        <position position="402"/>
    </location>
</feature>
<dbReference type="GO" id="GO:0005886">
    <property type="term" value="C:plasma membrane"/>
    <property type="evidence" value="ECO:0007669"/>
    <property type="project" value="UniProtKB-SubCell"/>
</dbReference>
<dbReference type="SUPFAM" id="SSF56024">
    <property type="entry name" value="Phospholipase D/nuclease"/>
    <property type="match status" value="2"/>
</dbReference>
<feature type="domain" description="PLD phosphodiesterase" evidence="14">
    <location>
        <begin position="397"/>
        <end position="424"/>
    </location>
</feature>
<evidence type="ECO:0000256" key="10">
    <source>
        <dbReference type="ARBA" id="ARBA00023209"/>
    </source>
</evidence>
<dbReference type="CDD" id="cd09110">
    <property type="entry name" value="PLDc_CLS_1"/>
    <property type="match status" value="1"/>
</dbReference>
<organism evidence="15 16">
    <name type="scientific">Galbibacter marinus</name>
    <dbReference type="NCBI Taxonomy" id="555500"/>
    <lineage>
        <taxon>Bacteria</taxon>
        <taxon>Pseudomonadati</taxon>
        <taxon>Bacteroidota</taxon>
        <taxon>Flavobacteriia</taxon>
        <taxon>Flavobacteriales</taxon>
        <taxon>Flavobacteriaceae</taxon>
        <taxon>Galbibacter</taxon>
    </lineage>
</organism>
<dbReference type="HAMAP" id="MF_01916">
    <property type="entry name" value="Cardiolipin_synth_Cls"/>
    <property type="match status" value="1"/>
</dbReference>
<dbReference type="eggNOG" id="COG1502">
    <property type="taxonomic scope" value="Bacteria"/>
</dbReference>
<feature type="active site" evidence="12">
    <location>
        <position position="228"/>
    </location>
</feature>
<keyword evidence="8 12" id="KW-0443">Lipid metabolism</keyword>
<evidence type="ECO:0000256" key="4">
    <source>
        <dbReference type="ARBA" id="ARBA00022679"/>
    </source>
</evidence>
<dbReference type="SMART" id="SM00155">
    <property type="entry name" value="PLDc"/>
    <property type="match status" value="2"/>
</dbReference>
<keyword evidence="5 12" id="KW-0812">Transmembrane</keyword>
<comment type="subcellular location">
    <subcellularLocation>
        <location evidence="1 12">Cell membrane</location>
        <topology evidence="1 12">Multi-pass membrane protein</topology>
    </subcellularLocation>
</comment>
<dbReference type="AlphaFoldDB" id="K2PUP3"/>
<dbReference type="GO" id="GO:0008808">
    <property type="term" value="F:cardiolipin synthase activity"/>
    <property type="evidence" value="ECO:0007669"/>
    <property type="project" value="UniProtKB-UniRule"/>
</dbReference>
<reference evidence="15 16" key="1">
    <citation type="journal article" date="2012" name="J. Bacteriol.">
        <title>Genome Sequence of Galbibacter marinum Type Strain ck-I2-15.</title>
        <authorList>
            <person name="Lai Q."/>
            <person name="Li C."/>
            <person name="Shao Z."/>
        </authorList>
    </citation>
    <scope>NUCLEOTIDE SEQUENCE [LARGE SCALE GENOMIC DNA]</scope>
    <source>
        <strain evidence="16">ck-I2-15</strain>
    </source>
</reference>
<dbReference type="PATRIC" id="fig|555500.3.peg.539"/>
<dbReference type="STRING" id="555500.I215_02593"/>
<keyword evidence="4 12" id="KW-0808">Transferase</keyword>
<evidence type="ECO:0000256" key="5">
    <source>
        <dbReference type="ARBA" id="ARBA00022692"/>
    </source>
</evidence>
<evidence type="ECO:0000256" key="2">
    <source>
        <dbReference type="ARBA" id="ARBA00022475"/>
    </source>
</evidence>
<gene>
    <name evidence="15" type="ORF">I215_02593</name>
</gene>
<evidence type="ECO:0000256" key="8">
    <source>
        <dbReference type="ARBA" id="ARBA00023098"/>
    </source>
</evidence>
<evidence type="ECO:0000256" key="11">
    <source>
        <dbReference type="ARBA" id="ARBA00023264"/>
    </source>
</evidence>
<keyword evidence="16" id="KW-1185">Reference proteome</keyword>